<gene>
    <name evidence="3" type="ORF">HFP15_05450</name>
</gene>
<sequence>MSGDISAQGSGNAAAAERAAWLRFSGALVVLVALVNLMLGIVALTESTFYLVGPDGPLVLDLTGWGWVHVIIGTLVLLAGVALFLGATWARIVIVLLAGFNALGQLVFLSAYPLWSTIVIALDVLIIWSVVVHSREPGPA</sequence>
<feature type="transmembrane region" description="Helical" evidence="1">
    <location>
        <begin position="21"/>
        <end position="44"/>
    </location>
</feature>
<name>A0ABX1J227_9PSEU</name>
<evidence type="ECO:0000313" key="4">
    <source>
        <dbReference type="Proteomes" id="UP000715441"/>
    </source>
</evidence>
<protein>
    <recommendedName>
        <fullName evidence="2">DUF7144 domain-containing protein</fullName>
    </recommendedName>
</protein>
<feature type="transmembrane region" description="Helical" evidence="1">
    <location>
        <begin position="64"/>
        <end position="85"/>
    </location>
</feature>
<reference evidence="3 4" key="1">
    <citation type="submission" date="2020-04" db="EMBL/GenBank/DDBJ databases">
        <title>Novel species.</title>
        <authorList>
            <person name="Teo W.F.A."/>
            <person name="Lipun K."/>
            <person name="Srisuk N."/>
            <person name="Duangmal K."/>
        </authorList>
    </citation>
    <scope>NUCLEOTIDE SEQUENCE [LARGE SCALE GENOMIC DNA]</scope>
    <source>
        <strain evidence="3 4">K13G38</strain>
    </source>
</reference>
<dbReference type="Pfam" id="PF23636">
    <property type="entry name" value="DUF7144"/>
    <property type="match status" value="1"/>
</dbReference>
<feature type="transmembrane region" description="Helical" evidence="1">
    <location>
        <begin position="92"/>
        <end position="108"/>
    </location>
</feature>
<dbReference type="InterPro" id="IPR055568">
    <property type="entry name" value="DUF7144"/>
</dbReference>
<evidence type="ECO:0000256" key="1">
    <source>
        <dbReference type="SAM" id="Phobius"/>
    </source>
</evidence>
<accession>A0ABX1J227</accession>
<feature type="domain" description="DUF7144" evidence="2">
    <location>
        <begin position="21"/>
        <end position="135"/>
    </location>
</feature>
<dbReference type="Proteomes" id="UP000715441">
    <property type="component" value="Unassembled WGS sequence"/>
</dbReference>
<comment type="caution">
    <text evidence="3">The sequence shown here is derived from an EMBL/GenBank/DDBJ whole genome shotgun (WGS) entry which is preliminary data.</text>
</comment>
<evidence type="ECO:0000259" key="2">
    <source>
        <dbReference type="Pfam" id="PF23636"/>
    </source>
</evidence>
<keyword evidence="4" id="KW-1185">Reference proteome</keyword>
<keyword evidence="1" id="KW-0472">Membrane</keyword>
<proteinExistence type="predicted"/>
<dbReference type="RefSeq" id="WP_168512069.1">
    <property type="nucleotide sequence ID" value="NZ_JAAXLS010000002.1"/>
</dbReference>
<organism evidence="3 4">
    <name type="scientific">Amycolatopsis acididurans</name>
    <dbReference type="NCBI Taxonomy" id="2724524"/>
    <lineage>
        <taxon>Bacteria</taxon>
        <taxon>Bacillati</taxon>
        <taxon>Actinomycetota</taxon>
        <taxon>Actinomycetes</taxon>
        <taxon>Pseudonocardiales</taxon>
        <taxon>Pseudonocardiaceae</taxon>
        <taxon>Amycolatopsis</taxon>
    </lineage>
</organism>
<keyword evidence="1" id="KW-0812">Transmembrane</keyword>
<keyword evidence="1" id="KW-1133">Transmembrane helix</keyword>
<feature type="transmembrane region" description="Helical" evidence="1">
    <location>
        <begin position="114"/>
        <end position="132"/>
    </location>
</feature>
<evidence type="ECO:0000313" key="3">
    <source>
        <dbReference type="EMBL" id="NKQ52321.1"/>
    </source>
</evidence>
<dbReference type="EMBL" id="JAAXLS010000002">
    <property type="protein sequence ID" value="NKQ52321.1"/>
    <property type="molecule type" value="Genomic_DNA"/>
</dbReference>